<feature type="signal peptide" evidence="1">
    <location>
        <begin position="1"/>
        <end position="24"/>
    </location>
</feature>
<name>A0A0K8REK1_IXORI</name>
<dbReference type="GO" id="GO:0006508">
    <property type="term" value="P:proteolysis"/>
    <property type="evidence" value="ECO:0007669"/>
    <property type="project" value="UniProtKB-KW"/>
</dbReference>
<keyword evidence="1" id="KW-0732">Signal</keyword>
<evidence type="ECO:0000313" key="2">
    <source>
        <dbReference type="EMBL" id="JAA69560.1"/>
    </source>
</evidence>
<protein>
    <submittedName>
        <fullName evidence="2">Putative metalloprotease</fullName>
    </submittedName>
</protein>
<organism evidence="2">
    <name type="scientific">Ixodes ricinus</name>
    <name type="common">Common tick</name>
    <name type="synonym">Acarus ricinus</name>
    <dbReference type="NCBI Taxonomy" id="34613"/>
    <lineage>
        <taxon>Eukaryota</taxon>
        <taxon>Metazoa</taxon>
        <taxon>Ecdysozoa</taxon>
        <taxon>Arthropoda</taxon>
        <taxon>Chelicerata</taxon>
        <taxon>Arachnida</taxon>
        <taxon>Acari</taxon>
        <taxon>Parasitiformes</taxon>
        <taxon>Ixodida</taxon>
        <taxon>Ixodoidea</taxon>
        <taxon>Ixodidae</taxon>
        <taxon>Ixodinae</taxon>
        <taxon>Ixodes</taxon>
    </lineage>
</organism>
<dbReference type="EMBL" id="GADI01004248">
    <property type="protein sequence ID" value="JAA69560.1"/>
    <property type="molecule type" value="mRNA"/>
</dbReference>
<keyword evidence="2" id="KW-0482">Metalloprotease</keyword>
<sequence>MNFWRNFGVDIWWVILDSPVCVMSWKVFEKTKHLSRFSTRSSRIFNNIFSVEPRSLRIAGYTFMFSTGTASASVTAAKKW</sequence>
<keyword evidence="2" id="KW-0645">Protease</keyword>
<evidence type="ECO:0000256" key="1">
    <source>
        <dbReference type="SAM" id="SignalP"/>
    </source>
</evidence>
<dbReference type="AlphaFoldDB" id="A0A0K8REK1"/>
<accession>A0A0K8REK1</accession>
<feature type="chain" id="PRO_5005517153" evidence="1">
    <location>
        <begin position="25"/>
        <end position="80"/>
    </location>
</feature>
<reference evidence="2" key="1">
    <citation type="submission" date="2012-12" db="EMBL/GenBank/DDBJ databases">
        <title>Identification and characterization of a phenylalanine ammonia-lyase gene family in Isatis indigotica Fort.</title>
        <authorList>
            <person name="Liu Q."/>
            <person name="Chen J."/>
            <person name="Zhou X."/>
            <person name="Di P."/>
            <person name="Xiao Y."/>
            <person name="Xuan H."/>
            <person name="Zhang L."/>
            <person name="Chen W."/>
        </authorList>
    </citation>
    <scope>NUCLEOTIDE SEQUENCE</scope>
    <source>
        <tissue evidence="2">Salivary gland</tissue>
    </source>
</reference>
<dbReference type="GO" id="GO:0008237">
    <property type="term" value="F:metallopeptidase activity"/>
    <property type="evidence" value="ECO:0007669"/>
    <property type="project" value="UniProtKB-KW"/>
</dbReference>
<keyword evidence="2" id="KW-0378">Hydrolase</keyword>
<proteinExistence type="evidence at transcript level"/>